<reference evidence="5 6" key="1">
    <citation type="submission" date="2023-07" db="EMBL/GenBank/DDBJ databases">
        <title>Genomic Encyclopedia of Type Strains, Phase IV (KMG-IV): sequencing the most valuable type-strain genomes for metagenomic binning, comparative biology and taxonomic classification.</title>
        <authorList>
            <person name="Goeker M."/>
        </authorList>
    </citation>
    <scope>NUCLEOTIDE SEQUENCE [LARGE SCALE GENOMIC DNA]</scope>
    <source>
        <strain evidence="5 6">DSM 23837</strain>
    </source>
</reference>
<dbReference type="NCBIfam" id="TIGR02861">
    <property type="entry name" value="SASP_H"/>
    <property type="match status" value="1"/>
</dbReference>
<dbReference type="Proteomes" id="UP001223586">
    <property type="component" value="Unassembled WGS sequence"/>
</dbReference>
<keyword evidence="6" id="KW-1185">Reference proteome</keyword>
<comment type="similarity">
    <text evidence="2 4">Belongs to the SspH family.</text>
</comment>
<evidence type="ECO:0000256" key="1">
    <source>
        <dbReference type="ARBA" id="ARBA00004288"/>
    </source>
</evidence>
<accession>A0ABT9WY52</accession>
<comment type="induction">
    <text evidence="4">Expressed only in the forespore compartment of sporulating cells.</text>
</comment>
<dbReference type="HAMAP" id="MF_00667">
    <property type="entry name" value="SspH"/>
    <property type="match status" value="1"/>
</dbReference>
<evidence type="ECO:0000313" key="5">
    <source>
        <dbReference type="EMBL" id="MDQ0178054.1"/>
    </source>
</evidence>
<name>A0ABT9WY52_9BACI</name>
<evidence type="ECO:0000256" key="2">
    <source>
        <dbReference type="ARBA" id="ARBA00006573"/>
    </source>
</evidence>
<evidence type="ECO:0000256" key="3">
    <source>
        <dbReference type="ARBA" id="ARBA00022969"/>
    </source>
</evidence>
<dbReference type="Pfam" id="PF08141">
    <property type="entry name" value="SspH"/>
    <property type="match status" value="1"/>
</dbReference>
<evidence type="ECO:0000256" key="4">
    <source>
        <dbReference type="HAMAP-Rule" id="MF_00667"/>
    </source>
</evidence>
<comment type="caution">
    <text evidence="5">The sequence shown here is derived from an EMBL/GenBank/DDBJ whole genome shotgun (WGS) entry which is preliminary data.</text>
</comment>
<keyword evidence="3 4" id="KW-0749">Sporulation</keyword>
<evidence type="ECO:0000313" key="6">
    <source>
        <dbReference type="Proteomes" id="UP001223586"/>
    </source>
</evidence>
<organism evidence="5 6">
    <name type="scientific">Bacillus chungangensis</name>
    <dbReference type="NCBI Taxonomy" id="587633"/>
    <lineage>
        <taxon>Bacteria</taxon>
        <taxon>Bacillati</taxon>
        <taxon>Bacillota</taxon>
        <taxon>Bacilli</taxon>
        <taxon>Bacillales</taxon>
        <taxon>Bacillaceae</taxon>
        <taxon>Bacillus</taxon>
    </lineage>
</organism>
<gene>
    <name evidence="4" type="primary">sspH</name>
    <name evidence="5" type="ORF">J2S08_003948</name>
</gene>
<dbReference type="NCBIfam" id="NF002867">
    <property type="entry name" value="PRK03174.1"/>
    <property type="match status" value="1"/>
</dbReference>
<proteinExistence type="evidence at transcript level"/>
<protein>
    <recommendedName>
        <fullName evidence="4">Small, acid-soluble spore protein H</fullName>
        <shortName evidence="4">SASP H</shortName>
    </recommendedName>
</protein>
<comment type="subcellular location">
    <subcellularLocation>
        <location evidence="1 4">Spore core</location>
    </subcellularLocation>
</comment>
<dbReference type="RefSeq" id="WP_307232570.1">
    <property type="nucleotide sequence ID" value="NZ_JAUSTT010000032.1"/>
</dbReference>
<dbReference type="EMBL" id="JAUSTT010000032">
    <property type="protein sequence ID" value="MDQ0178054.1"/>
    <property type="molecule type" value="Genomic_DNA"/>
</dbReference>
<dbReference type="InterPro" id="IPR012610">
    <property type="entry name" value="SASP_SspH"/>
</dbReference>
<sequence>MKTQRAKEIAASPVMANVTYNGTPIYIQHVNENTEMARIYPLSQPEAEQEVPLMSLIEEK</sequence>